<dbReference type="AlphaFoldDB" id="A0A4Q7IRZ3"/>
<dbReference type="SUPFAM" id="SSF52821">
    <property type="entry name" value="Rhodanese/Cell cycle control phosphatase"/>
    <property type="match status" value="1"/>
</dbReference>
<dbReference type="PANTHER" id="PTHR43031">
    <property type="entry name" value="FAD-DEPENDENT OXIDOREDUCTASE"/>
    <property type="match status" value="1"/>
</dbReference>
<dbReference type="InterPro" id="IPR050229">
    <property type="entry name" value="GlpE_sulfurtransferase"/>
</dbReference>
<proteinExistence type="predicted"/>
<evidence type="ECO:0000313" key="4">
    <source>
        <dbReference type="Proteomes" id="UP000291338"/>
    </source>
</evidence>
<dbReference type="InterPro" id="IPR036873">
    <property type="entry name" value="Rhodanese-like_dom_sf"/>
</dbReference>
<dbReference type="PANTHER" id="PTHR43031:SF1">
    <property type="entry name" value="PYRIDINE NUCLEOTIDE-DISULPHIDE OXIDOREDUCTASE"/>
    <property type="match status" value="1"/>
</dbReference>
<evidence type="ECO:0000313" key="3">
    <source>
        <dbReference type="EMBL" id="RZQ54595.1"/>
    </source>
</evidence>
<dbReference type="SMART" id="SM00450">
    <property type="entry name" value="RHOD"/>
    <property type="match status" value="1"/>
</dbReference>
<dbReference type="EMBL" id="PPSX01000011">
    <property type="protein sequence ID" value="RZQ54595.1"/>
    <property type="molecule type" value="Genomic_DNA"/>
</dbReference>
<dbReference type="InterPro" id="IPR001763">
    <property type="entry name" value="Rhodanese-like_dom"/>
</dbReference>
<reference evidence="3 4" key="1">
    <citation type="submission" date="2018-01" db="EMBL/GenBank/DDBJ databases">
        <title>Co-occurrence of chitin degradation, pigmentation and bioactivity in marine Pseudoalteromonas.</title>
        <authorList>
            <person name="Paulsen S."/>
            <person name="Gram L."/>
            <person name="Machado H."/>
        </authorList>
    </citation>
    <scope>NUCLEOTIDE SEQUENCE [LARGE SCALE GENOMIC DNA]</scope>
    <source>
        <strain evidence="3 4">S3898</strain>
    </source>
</reference>
<dbReference type="Pfam" id="PF00581">
    <property type="entry name" value="Rhodanese"/>
    <property type="match status" value="1"/>
</dbReference>
<dbReference type="Gene3D" id="3.40.250.10">
    <property type="entry name" value="Rhodanese-like domain"/>
    <property type="match status" value="1"/>
</dbReference>
<comment type="caution">
    <text evidence="3">The sequence shown here is derived from an EMBL/GenBank/DDBJ whole genome shotgun (WGS) entry which is preliminary data.</text>
</comment>
<evidence type="ECO:0000256" key="1">
    <source>
        <dbReference type="SAM" id="SignalP"/>
    </source>
</evidence>
<dbReference type="Proteomes" id="UP000291338">
    <property type="component" value="Unassembled WGS sequence"/>
</dbReference>
<name>A0A4Q7IRZ3_9GAMM</name>
<feature type="domain" description="Rhodanese" evidence="2">
    <location>
        <begin position="34"/>
        <end position="123"/>
    </location>
</feature>
<dbReference type="PROSITE" id="PS50206">
    <property type="entry name" value="RHODANESE_3"/>
    <property type="match status" value="1"/>
</dbReference>
<feature type="chain" id="PRO_5020437402" evidence="1">
    <location>
        <begin position="19"/>
        <end position="123"/>
    </location>
</feature>
<keyword evidence="1" id="KW-0732">Signal</keyword>
<organism evidence="3 4">
    <name type="scientific">Pseudoalteromonas phenolica</name>
    <dbReference type="NCBI Taxonomy" id="161398"/>
    <lineage>
        <taxon>Bacteria</taxon>
        <taxon>Pseudomonadati</taxon>
        <taxon>Pseudomonadota</taxon>
        <taxon>Gammaproteobacteria</taxon>
        <taxon>Alteromonadales</taxon>
        <taxon>Pseudoalteromonadaceae</taxon>
        <taxon>Pseudoalteromonas</taxon>
    </lineage>
</organism>
<gene>
    <name evidence="3" type="ORF">C1E23_02890</name>
</gene>
<dbReference type="CDD" id="cd00158">
    <property type="entry name" value="RHOD"/>
    <property type="match status" value="1"/>
</dbReference>
<sequence>MRKLLFLFLFTFSTLVFAKTKLISQQDLLVNQMSATPHQIIDVRSPEEFAAGHVKGAINIPFDQIEQHQNLLNTLKPSTLVVYCRSGRRAGIFEKTLTEKGFNLLHLSGDMNAWQAAKLPTVK</sequence>
<protein>
    <submittedName>
        <fullName evidence="3">Rhodanese-like domain-containing protein</fullName>
    </submittedName>
</protein>
<dbReference type="RefSeq" id="WP_130254128.1">
    <property type="nucleotide sequence ID" value="NZ_PPSX01000011.1"/>
</dbReference>
<accession>A0A4Q7IRZ3</accession>
<feature type="signal peptide" evidence="1">
    <location>
        <begin position="1"/>
        <end position="18"/>
    </location>
</feature>
<evidence type="ECO:0000259" key="2">
    <source>
        <dbReference type="PROSITE" id="PS50206"/>
    </source>
</evidence>